<sequence length="317" mass="35918">MADDERFDGLLLNMAQSQRGIEPMLDTVFSFLRRKTDFFTGASPQVVEETVLKALRKQAAFAEKDLYHKKQQEVEKQKLREKKQAEEALKKKKQEEAAAAQKKNQKVVEPEPSPRFEEVTDEEAAKITNDATKKTAGDATADEEDEGPPLVGNGGATEKYVWTQTLQEAQANFIVPEGTKSRQIAVDITSTRLKVGLKGASPIVDGLLHKRVKVDDSFWTLEDGNRICVYLQKENQMEWWKTIIQGDAEIDTKKVQPENSKLTDLDADTRQTVEKMMFDQRQKALGLPTSDDIQKQEILQKFMAQHPEMDFSKAKVT</sequence>
<protein>
    <recommendedName>
        <fullName evidence="3">Nuclear migration protein nudC</fullName>
    </recommendedName>
    <alternativeName>
        <fullName evidence="6">Nuclear distribution protein C homolog</fullName>
    </alternativeName>
</protein>
<comment type="similarity">
    <text evidence="2">Belongs to the nudC family.</text>
</comment>
<evidence type="ECO:0000256" key="3">
    <source>
        <dbReference type="ARBA" id="ARBA00017641"/>
    </source>
</evidence>
<evidence type="ECO:0000256" key="6">
    <source>
        <dbReference type="ARBA" id="ARBA00030427"/>
    </source>
</evidence>
<accession>A0AAD5QBM7</accession>
<evidence type="ECO:0000256" key="1">
    <source>
        <dbReference type="ARBA" id="ARBA00004496"/>
    </source>
</evidence>
<dbReference type="PANTHER" id="PTHR12356:SF3">
    <property type="entry name" value="NUCLEAR MIGRATION PROTEIN NUDC"/>
    <property type="match status" value="1"/>
</dbReference>
<dbReference type="Pfam" id="PF14050">
    <property type="entry name" value="Nudc_N"/>
    <property type="match status" value="1"/>
</dbReference>
<dbReference type="InterPro" id="IPR025934">
    <property type="entry name" value="NudC_N_dom"/>
</dbReference>
<dbReference type="GO" id="GO:0005737">
    <property type="term" value="C:cytoplasm"/>
    <property type="evidence" value="ECO:0007669"/>
    <property type="project" value="UniProtKB-SubCell"/>
</dbReference>
<proteinExistence type="inferred from homology"/>
<dbReference type="Pfam" id="PF04969">
    <property type="entry name" value="CS"/>
    <property type="match status" value="1"/>
</dbReference>
<dbReference type="SUPFAM" id="SSF49764">
    <property type="entry name" value="HSP20-like chaperones"/>
    <property type="match status" value="1"/>
</dbReference>
<reference evidence="9" key="1">
    <citation type="submission" date="2021-12" db="EMBL/GenBank/DDBJ databases">
        <title>Prjna785345.</title>
        <authorList>
            <person name="Rujirawat T."/>
            <person name="Krajaejun T."/>
        </authorList>
    </citation>
    <scope>NUCLEOTIDE SEQUENCE</scope>
    <source>
        <strain evidence="9">Pi057C3</strain>
    </source>
</reference>
<evidence type="ECO:0000259" key="8">
    <source>
        <dbReference type="PROSITE" id="PS51203"/>
    </source>
</evidence>
<dbReference type="GO" id="GO:0006457">
    <property type="term" value="P:protein folding"/>
    <property type="evidence" value="ECO:0007669"/>
    <property type="project" value="TreeGrafter"/>
</dbReference>
<dbReference type="PANTHER" id="PTHR12356">
    <property type="entry name" value="NUCLEAR MOVEMENT PROTEIN NUDC"/>
    <property type="match status" value="1"/>
</dbReference>
<feature type="compositionally biased region" description="Basic and acidic residues" evidence="7">
    <location>
        <begin position="106"/>
        <end position="118"/>
    </location>
</feature>
<dbReference type="Proteomes" id="UP001209570">
    <property type="component" value="Unassembled WGS sequence"/>
</dbReference>
<name>A0AAD5QBM7_PYTIN</name>
<evidence type="ECO:0000313" key="10">
    <source>
        <dbReference type="Proteomes" id="UP001209570"/>
    </source>
</evidence>
<evidence type="ECO:0000313" key="9">
    <source>
        <dbReference type="EMBL" id="KAJ0402701.1"/>
    </source>
</evidence>
<keyword evidence="5" id="KW-0597">Phosphoprotein</keyword>
<evidence type="ECO:0000256" key="5">
    <source>
        <dbReference type="ARBA" id="ARBA00022553"/>
    </source>
</evidence>
<organism evidence="9 10">
    <name type="scientific">Pythium insidiosum</name>
    <name type="common">Pythiosis disease agent</name>
    <dbReference type="NCBI Taxonomy" id="114742"/>
    <lineage>
        <taxon>Eukaryota</taxon>
        <taxon>Sar</taxon>
        <taxon>Stramenopiles</taxon>
        <taxon>Oomycota</taxon>
        <taxon>Peronosporomycetes</taxon>
        <taxon>Pythiales</taxon>
        <taxon>Pythiaceae</taxon>
        <taxon>Pythium</taxon>
    </lineage>
</organism>
<feature type="region of interest" description="Disordered" evidence="7">
    <location>
        <begin position="90"/>
        <end position="155"/>
    </location>
</feature>
<feature type="domain" description="CS" evidence="8">
    <location>
        <begin position="155"/>
        <end position="244"/>
    </location>
</feature>
<keyword evidence="10" id="KW-1185">Reference proteome</keyword>
<dbReference type="PROSITE" id="PS51203">
    <property type="entry name" value="CS"/>
    <property type="match status" value="1"/>
</dbReference>
<dbReference type="InterPro" id="IPR007052">
    <property type="entry name" value="CS_dom"/>
</dbReference>
<dbReference type="CDD" id="cd06467">
    <property type="entry name" value="p23_NUDC_like"/>
    <property type="match status" value="1"/>
</dbReference>
<comment type="subcellular location">
    <subcellularLocation>
        <location evidence="1">Cytoplasm</location>
    </subcellularLocation>
</comment>
<evidence type="ECO:0000256" key="7">
    <source>
        <dbReference type="SAM" id="MobiDB-lite"/>
    </source>
</evidence>
<dbReference type="FunFam" id="2.60.40.790:FF:000001">
    <property type="entry name" value="Nuclear migration protein nudC"/>
    <property type="match status" value="1"/>
</dbReference>
<keyword evidence="4" id="KW-0963">Cytoplasm</keyword>
<gene>
    <name evidence="9" type="ORF">P43SY_007843</name>
</gene>
<dbReference type="GO" id="GO:0051082">
    <property type="term" value="F:unfolded protein binding"/>
    <property type="evidence" value="ECO:0007669"/>
    <property type="project" value="TreeGrafter"/>
</dbReference>
<dbReference type="Gene3D" id="2.60.40.790">
    <property type="match status" value="1"/>
</dbReference>
<evidence type="ECO:0000256" key="4">
    <source>
        <dbReference type="ARBA" id="ARBA00022490"/>
    </source>
</evidence>
<dbReference type="EMBL" id="JAKCXM010000096">
    <property type="protein sequence ID" value="KAJ0402701.1"/>
    <property type="molecule type" value="Genomic_DNA"/>
</dbReference>
<dbReference type="AlphaFoldDB" id="A0AAD5QBM7"/>
<dbReference type="InterPro" id="IPR008978">
    <property type="entry name" value="HSP20-like_chaperone"/>
</dbReference>
<dbReference type="InterPro" id="IPR037898">
    <property type="entry name" value="NudC_fam"/>
</dbReference>
<evidence type="ECO:0000256" key="2">
    <source>
        <dbReference type="ARBA" id="ARBA00010513"/>
    </source>
</evidence>
<comment type="caution">
    <text evidence="9">The sequence shown here is derived from an EMBL/GenBank/DDBJ whole genome shotgun (WGS) entry which is preliminary data.</text>
</comment>